<dbReference type="Proteomes" id="UP001198571">
    <property type="component" value="Unassembled WGS sequence"/>
</dbReference>
<gene>
    <name evidence="1" type="ORF">H0485_11150</name>
</gene>
<organism evidence="1 2">
    <name type="scientific">Pseudogemmobacter faecipullorum</name>
    <dbReference type="NCBI Taxonomy" id="2755041"/>
    <lineage>
        <taxon>Bacteria</taxon>
        <taxon>Pseudomonadati</taxon>
        <taxon>Pseudomonadota</taxon>
        <taxon>Alphaproteobacteria</taxon>
        <taxon>Rhodobacterales</taxon>
        <taxon>Paracoccaceae</taxon>
        <taxon>Pseudogemmobacter</taxon>
    </lineage>
</organism>
<evidence type="ECO:0000313" key="1">
    <source>
        <dbReference type="EMBL" id="MCB5410553.1"/>
    </source>
</evidence>
<keyword evidence="2" id="KW-1185">Reference proteome</keyword>
<evidence type="ECO:0000313" key="2">
    <source>
        <dbReference type="Proteomes" id="UP001198571"/>
    </source>
</evidence>
<evidence type="ECO:0008006" key="3">
    <source>
        <dbReference type="Google" id="ProtNLM"/>
    </source>
</evidence>
<comment type="caution">
    <text evidence="1">The sequence shown here is derived from an EMBL/GenBank/DDBJ whole genome shotgun (WGS) entry which is preliminary data.</text>
</comment>
<dbReference type="EMBL" id="JACDXX010000009">
    <property type="protein sequence ID" value="MCB5410553.1"/>
    <property type="molecule type" value="Genomic_DNA"/>
</dbReference>
<reference evidence="1 2" key="1">
    <citation type="submission" date="2020-07" db="EMBL/GenBank/DDBJ databases">
        <title>Pseudogemmobacter sp. nov., isolated from poultry manure in Taiwan.</title>
        <authorList>
            <person name="Lin S.-Y."/>
            <person name="Tang Y.-S."/>
            <person name="Young C.-C."/>
        </authorList>
    </citation>
    <scope>NUCLEOTIDE SEQUENCE [LARGE SCALE GENOMIC DNA]</scope>
    <source>
        <strain evidence="1 2">CC-YST710</strain>
    </source>
</reference>
<accession>A0ABS8CMD6</accession>
<name>A0ABS8CMD6_9RHOB</name>
<protein>
    <recommendedName>
        <fullName evidence="3">DUF995 domain-containing protein</fullName>
    </recommendedName>
</protein>
<proteinExistence type="predicted"/>
<sequence length="131" mass="14353">MPAALISLWLATPAPGATPEPLSAAEFEAYVSGKTLTYNQYGQGFGIEEYLPGRKVRWMTSPGECQYGSWFQKGALICFVYEYNPEEHCWSFWREGDVLKALAEGAAPETALTEVDQSPRGLDCPAPDVGV</sequence>